<evidence type="ECO:0000256" key="5">
    <source>
        <dbReference type="ARBA" id="ARBA00022823"/>
    </source>
</evidence>
<comment type="catalytic activity">
    <reaction evidence="8 9">
        <text>N(6)-[(R)-dihydrolipoyl]-L-lysyl-[protein] + acetyl-CoA = N(6)-[(R)-S(8)-acetyldihydrolipoyl]-L-lysyl-[protein] + CoA</text>
        <dbReference type="Rhea" id="RHEA:17017"/>
        <dbReference type="Rhea" id="RHEA-COMP:10475"/>
        <dbReference type="Rhea" id="RHEA-COMP:10478"/>
        <dbReference type="ChEBI" id="CHEBI:57287"/>
        <dbReference type="ChEBI" id="CHEBI:57288"/>
        <dbReference type="ChEBI" id="CHEBI:83100"/>
        <dbReference type="ChEBI" id="CHEBI:83111"/>
        <dbReference type="EC" id="2.3.1.12"/>
    </reaction>
</comment>
<comment type="caution">
    <text evidence="13">The sequence shown here is derived from an EMBL/GenBank/DDBJ whole genome shotgun (WGS) entry which is preliminary data.</text>
</comment>
<name>A0ABN1LQL4_9ALTE</name>
<dbReference type="EC" id="2.3.1.12" evidence="9"/>
<evidence type="ECO:0000313" key="13">
    <source>
        <dbReference type="EMBL" id="GAA0859100.1"/>
    </source>
</evidence>
<accession>A0ABN1LQL4</accession>
<dbReference type="PROSITE" id="PS51826">
    <property type="entry name" value="PSBD"/>
    <property type="match status" value="1"/>
</dbReference>
<organism evidence="13 14">
    <name type="scientific">Aliiglaciecola litoralis</name>
    <dbReference type="NCBI Taxonomy" id="582857"/>
    <lineage>
        <taxon>Bacteria</taxon>
        <taxon>Pseudomonadati</taxon>
        <taxon>Pseudomonadota</taxon>
        <taxon>Gammaproteobacteria</taxon>
        <taxon>Alteromonadales</taxon>
        <taxon>Alteromonadaceae</taxon>
        <taxon>Aliiglaciecola</taxon>
    </lineage>
</organism>
<dbReference type="CDD" id="cd06849">
    <property type="entry name" value="lipoyl_domain"/>
    <property type="match status" value="3"/>
</dbReference>
<feature type="domain" description="Lipoyl-binding" evidence="11">
    <location>
        <begin position="235"/>
        <end position="311"/>
    </location>
</feature>
<comment type="subunit">
    <text evidence="2 9">Forms a 24-polypeptide structural core with octahedral symmetry.</text>
</comment>
<dbReference type="InterPro" id="IPR023213">
    <property type="entry name" value="CAT-like_dom_sf"/>
</dbReference>
<dbReference type="NCBIfam" id="TIGR01348">
    <property type="entry name" value="PDHac_trf_long"/>
    <property type="match status" value="1"/>
</dbReference>
<dbReference type="InterPro" id="IPR006256">
    <property type="entry name" value="AcTrfase_Pyrv_DH_cplx"/>
</dbReference>
<dbReference type="PANTHER" id="PTHR43178:SF2">
    <property type="entry name" value="DIHYDROLIPOYLLYSINE-RESIDUE ACETYLTRANSFERASE COMPONENT OF PYRUVATE DEHYDROGENASE COMPLEX"/>
    <property type="match status" value="1"/>
</dbReference>
<evidence type="ECO:0000259" key="11">
    <source>
        <dbReference type="PROSITE" id="PS50968"/>
    </source>
</evidence>
<dbReference type="SUPFAM" id="SSF47005">
    <property type="entry name" value="Peripheral subunit-binding domain of 2-oxo acid dehydrogenase complex"/>
    <property type="match status" value="1"/>
</dbReference>
<keyword evidence="5 9" id="KW-0450">Lipoyl</keyword>
<evidence type="ECO:0000256" key="4">
    <source>
        <dbReference type="ARBA" id="ARBA00022737"/>
    </source>
</evidence>
<feature type="region of interest" description="Disordered" evidence="10">
    <location>
        <begin position="197"/>
        <end position="246"/>
    </location>
</feature>
<feature type="compositionally biased region" description="Low complexity" evidence="10">
    <location>
        <begin position="326"/>
        <end position="346"/>
    </location>
</feature>
<evidence type="ECO:0000313" key="14">
    <source>
        <dbReference type="Proteomes" id="UP001500359"/>
    </source>
</evidence>
<dbReference type="Gene3D" id="2.40.50.100">
    <property type="match status" value="3"/>
</dbReference>
<dbReference type="PROSITE" id="PS50968">
    <property type="entry name" value="BIOTINYL_LIPOYL"/>
    <property type="match status" value="3"/>
</dbReference>
<feature type="compositionally biased region" description="Low complexity" evidence="10">
    <location>
        <begin position="197"/>
        <end position="211"/>
    </location>
</feature>
<dbReference type="InterPro" id="IPR001078">
    <property type="entry name" value="2-oxoacid_DH_actylTfrase"/>
</dbReference>
<sequence length="675" mass="70862">MSEMKDVLVPDVGGEEVEIIEICVAVGDSVDAEASLITVESDKASMDIPAPFAGEVAEILVSVGDKVSQDTLIMKLSAAGASSSASDTDAKPSETKAEQPKESAPAPKAETQQAQSSGQAQTIEVTVPDIGGDTDVEVIEVLVAEGDKIEAETGLITLETDKATMDVPSPAAGVVKSLKIKVGDKVSEGTLVLLLESESESASTSSQATAEKSADDSQDRSEPEAQGTTGSSSSTSVIDVTVPDIGGDTDVDIIDVLVSEGDEIEAEAGLITLETDKATMDVPAPQGGKVKSVAVKVGDKVSEGSLVITLEVTEQGSQSQTDSKSDSPAQQSAAQSTSSQSASKPADSPKPPPVPHHPSAGEKKPGGIVHASPSVRRVAREFGVDLTLVTGTGPKKRILKEDVQSFVKYELSRPKMTAGSSVASGSGGLQVLPPPKVDFAKFGEVEEVSLTRIQKISGPNLHRNWVTIPHVTQFEEADITDIEAFRKEQNVIAEKRKLGVKITPLVFMMKAVADALKKYPVFNTSLSESGESLIQKKYYHIGIAVDTPGGLVVPVVRDVDKKGILDISRELSEISVKARDGKLKAADMQGSCFTISSLGGIGGTAFTPIVNAPDVAILGVSKSEIKPKWNGKEFEPRLMLPLSLSYDHRVIDGAVAARFAVHLSQVLADMRQILL</sequence>
<dbReference type="EMBL" id="BAAAFD010000010">
    <property type="protein sequence ID" value="GAA0859100.1"/>
    <property type="molecule type" value="Genomic_DNA"/>
</dbReference>
<dbReference type="InterPro" id="IPR036625">
    <property type="entry name" value="E3-bd_dom_sf"/>
</dbReference>
<proteinExistence type="inferred from homology"/>
<keyword evidence="4" id="KW-0677">Repeat</keyword>
<keyword evidence="14" id="KW-1185">Reference proteome</keyword>
<dbReference type="InterPro" id="IPR000089">
    <property type="entry name" value="Biotin_lipoyl"/>
</dbReference>
<evidence type="ECO:0000256" key="8">
    <source>
        <dbReference type="ARBA" id="ARBA00048370"/>
    </source>
</evidence>
<feature type="compositionally biased region" description="Low complexity" evidence="10">
    <location>
        <begin position="111"/>
        <end position="122"/>
    </location>
</feature>
<dbReference type="InterPro" id="IPR003016">
    <property type="entry name" value="2-oxoA_DH_lipoyl-BS"/>
</dbReference>
<dbReference type="Gene3D" id="3.30.559.10">
    <property type="entry name" value="Chloramphenicol acetyltransferase-like domain"/>
    <property type="match status" value="1"/>
</dbReference>
<protein>
    <recommendedName>
        <fullName evidence="9">Acetyltransferase component of pyruvate dehydrogenase complex</fullName>
        <ecNumber evidence="9">2.3.1.12</ecNumber>
    </recommendedName>
</protein>
<dbReference type="Pfam" id="PF00364">
    <property type="entry name" value="Biotin_lipoyl"/>
    <property type="match status" value="3"/>
</dbReference>
<feature type="domain" description="Peripheral subunit-binding (PSBD)" evidence="12">
    <location>
        <begin position="370"/>
        <end position="407"/>
    </location>
</feature>
<evidence type="ECO:0000256" key="3">
    <source>
        <dbReference type="ARBA" id="ARBA00022679"/>
    </source>
</evidence>
<feature type="region of interest" description="Disordered" evidence="10">
    <location>
        <begin position="312"/>
        <end position="369"/>
    </location>
</feature>
<dbReference type="SUPFAM" id="SSF52777">
    <property type="entry name" value="CoA-dependent acyltransferases"/>
    <property type="match status" value="1"/>
</dbReference>
<feature type="compositionally biased region" description="Basic and acidic residues" evidence="10">
    <location>
        <begin position="212"/>
        <end position="223"/>
    </location>
</feature>
<dbReference type="InterPro" id="IPR050743">
    <property type="entry name" value="2-oxoacid_DH_E2_comp"/>
</dbReference>
<gene>
    <name evidence="13" type="primary">aceF</name>
    <name evidence="13" type="ORF">GCM10009114_31280</name>
</gene>
<evidence type="ECO:0000256" key="10">
    <source>
        <dbReference type="SAM" id="MobiDB-lite"/>
    </source>
</evidence>
<feature type="region of interest" description="Disordered" evidence="10">
    <location>
        <begin position="78"/>
        <end position="122"/>
    </location>
</feature>
<evidence type="ECO:0000256" key="9">
    <source>
        <dbReference type="RuleBase" id="RU361137"/>
    </source>
</evidence>
<keyword evidence="13" id="KW-0670">Pyruvate</keyword>
<dbReference type="Pfam" id="PF00198">
    <property type="entry name" value="2-oxoacid_dh"/>
    <property type="match status" value="1"/>
</dbReference>
<feature type="domain" description="Lipoyl-binding" evidence="11">
    <location>
        <begin position="120"/>
        <end position="196"/>
    </location>
</feature>
<evidence type="ECO:0000256" key="6">
    <source>
        <dbReference type="ARBA" id="ARBA00023315"/>
    </source>
</evidence>
<dbReference type="InterPro" id="IPR004167">
    <property type="entry name" value="PSBD"/>
</dbReference>
<evidence type="ECO:0000256" key="1">
    <source>
        <dbReference type="ARBA" id="ARBA00007317"/>
    </source>
</evidence>
<dbReference type="Pfam" id="PF02817">
    <property type="entry name" value="E3_binding"/>
    <property type="match status" value="1"/>
</dbReference>
<evidence type="ECO:0000256" key="7">
    <source>
        <dbReference type="ARBA" id="ARBA00025211"/>
    </source>
</evidence>
<dbReference type="PROSITE" id="PS00189">
    <property type="entry name" value="LIPOYL"/>
    <property type="match status" value="3"/>
</dbReference>
<comment type="function">
    <text evidence="7">The pyruvate dehydrogenase complex catalyzes the overall conversion of pyruvate to acetyl-CoA and CO(2). It contains multiple copies of three enzymatic components: pyruvate dehydrogenase (E1), dihydrolipoamide acetyltransferase (E2) and lipoamide dehydrogenase (E3).</text>
</comment>
<feature type="compositionally biased region" description="Polar residues" evidence="10">
    <location>
        <begin position="312"/>
        <end position="321"/>
    </location>
</feature>
<feature type="domain" description="Lipoyl-binding" evidence="11">
    <location>
        <begin position="4"/>
        <end position="77"/>
    </location>
</feature>
<feature type="compositionally biased region" description="Basic and acidic residues" evidence="10">
    <location>
        <begin position="88"/>
        <end position="101"/>
    </location>
</feature>
<dbReference type="SUPFAM" id="SSF51230">
    <property type="entry name" value="Single hybrid motif"/>
    <property type="match status" value="3"/>
</dbReference>
<evidence type="ECO:0000256" key="2">
    <source>
        <dbReference type="ARBA" id="ARBA00011484"/>
    </source>
</evidence>
<dbReference type="Gene3D" id="4.10.320.10">
    <property type="entry name" value="E3-binding domain"/>
    <property type="match status" value="1"/>
</dbReference>
<dbReference type="Proteomes" id="UP001500359">
    <property type="component" value="Unassembled WGS sequence"/>
</dbReference>
<keyword evidence="3 9" id="KW-0808">Transferase</keyword>
<feature type="compositionally biased region" description="Low complexity" evidence="10">
    <location>
        <begin position="227"/>
        <end position="246"/>
    </location>
</feature>
<reference evidence="13 14" key="1">
    <citation type="journal article" date="2019" name="Int. J. Syst. Evol. Microbiol.">
        <title>The Global Catalogue of Microorganisms (GCM) 10K type strain sequencing project: providing services to taxonomists for standard genome sequencing and annotation.</title>
        <authorList>
            <consortium name="The Broad Institute Genomics Platform"/>
            <consortium name="The Broad Institute Genome Sequencing Center for Infectious Disease"/>
            <person name="Wu L."/>
            <person name="Ma J."/>
        </authorList>
    </citation>
    <scope>NUCLEOTIDE SEQUENCE [LARGE SCALE GENOMIC DNA]</scope>
    <source>
        <strain evidence="13 14">JCM 15896</strain>
    </source>
</reference>
<keyword evidence="6 9" id="KW-0012">Acyltransferase</keyword>
<dbReference type="InterPro" id="IPR011053">
    <property type="entry name" value="Single_hybrid_motif"/>
</dbReference>
<comment type="similarity">
    <text evidence="1 9">Belongs to the 2-oxoacid dehydrogenase family.</text>
</comment>
<dbReference type="RefSeq" id="WP_343861650.1">
    <property type="nucleotide sequence ID" value="NZ_BAAAFD010000010.1"/>
</dbReference>
<comment type="cofactor">
    <cofactor evidence="9">
        <name>(R)-lipoate</name>
        <dbReference type="ChEBI" id="CHEBI:83088"/>
    </cofactor>
    <text evidence="9">Binds 3 lipoyl cofactors covalently.</text>
</comment>
<evidence type="ECO:0000259" key="12">
    <source>
        <dbReference type="PROSITE" id="PS51826"/>
    </source>
</evidence>
<dbReference type="PANTHER" id="PTHR43178">
    <property type="entry name" value="DIHYDROLIPOAMIDE ACETYLTRANSFERASE COMPONENT OF PYRUVATE DEHYDROGENASE COMPLEX"/>
    <property type="match status" value="1"/>
</dbReference>